<sequence length="137" mass="14938">MTVHDPPRANLAVVTSTLACPTCAETLARHDDDSFRCQEDHRYTIVGLALTTNIAALRALWMAIRALEDDAVSLNYMAEHFGDQHGMRADKRRDEASAALDAAKVLRTHAKRAQERLDALPSPPSSTLRGGGTTGRD</sequence>
<proteinExistence type="predicted"/>
<evidence type="ECO:0000313" key="3">
    <source>
        <dbReference type="Proteomes" id="UP001500575"/>
    </source>
</evidence>
<accession>A0ABP5KE49</accession>
<dbReference type="Proteomes" id="UP001500575">
    <property type="component" value="Unassembled WGS sequence"/>
</dbReference>
<comment type="caution">
    <text evidence="2">The sequence shown here is derived from an EMBL/GenBank/DDBJ whole genome shotgun (WGS) entry which is preliminary data.</text>
</comment>
<reference evidence="3" key="1">
    <citation type="journal article" date="2019" name="Int. J. Syst. Evol. Microbiol.">
        <title>The Global Catalogue of Microorganisms (GCM) 10K type strain sequencing project: providing services to taxonomists for standard genome sequencing and annotation.</title>
        <authorList>
            <consortium name="The Broad Institute Genomics Platform"/>
            <consortium name="The Broad Institute Genome Sequencing Center for Infectious Disease"/>
            <person name="Wu L."/>
            <person name="Ma J."/>
        </authorList>
    </citation>
    <scope>NUCLEOTIDE SEQUENCE [LARGE SCALE GENOMIC DNA]</scope>
    <source>
        <strain evidence="3">JCM 16021</strain>
    </source>
</reference>
<evidence type="ECO:0000256" key="1">
    <source>
        <dbReference type="SAM" id="MobiDB-lite"/>
    </source>
</evidence>
<keyword evidence="3" id="KW-1185">Reference proteome</keyword>
<protein>
    <submittedName>
        <fullName evidence="2">Uncharacterized protein</fullName>
    </submittedName>
</protein>
<feature type="region of interest" description="Disordered" evidence="1">
    <location>
        <begin position="111"/>
        <end position="137"/>
    </location>
</feature>
<name>A0ABP5KE49_9ACTN</name>
<organism evidence="2 3">
    <name type="scientific">Nocardioides bigeumensis</name>
    <dbReference type="NCBI Taxonomy" id="433657"/>
    <lineage>
        <taxon>Bacteria</taxon>
        <taxon>Bacillati</taxon>
        <taxon>Actinomycetota</taxon>
        <taxon>Actinomycetes</taxon>
        <taxon>Propionibacteriales</taxon>
        <taxon>Nocardioidaceae</taxon>
        <taxon>Nocardioides</taxon>
    </lineage>
</organism>
<gene>
    <name evidence="2" type="ORF">GCM10009843_29620</name>
</gene>
<dbReference type="EMBL" id="BAAAQQ010000013">
    <property type="protein sequence ID" value="GAA2128766.1"/>
    <property type="molecule type" value="Genomic_DNA"/>
</dbReference>
<evidence type="ECO:0000313" key="2">
    <source>
        <dbReference type="EMBL" id="GAA2128766.1"/>
    </source>
</evidence>